<dbReference type="InterPro" id="IPR013324">
    <property type="entry name" value="RNA_pol_sigma_r3/r4-like"/>
</dbReference>
<dbReference type="NCBIfam" id="TIGR02937">
    <property type="entry name" value="sigma70-ECF"/>
    <property type="match status" value="1"/>
</dbReference>
<protein>
    <submittedName>
        <fullName evidence="7">RNA polymerase</fullName>
    </submittedName>
</protein>
<dbReference type="SUPFAM" id="SSF88946">
    <property type="entry name" value="Sigma2 domain of RNA polymerase sigma factors"/>
    <property type="match status" value="1"/>
</dbReference>
<gene>
    <name evidence="7" type="ORF">AM231_13775</name>
</gene>
<dbReference type="GO" id="GO:0016987">
    <property type="term" value="F:sigma factor activity"/>
    <property type="evidence" value="ECO:0007669"/>
    <property type="project" value="UniProtKB-KW"/>
</dbReference>
<dbReference type="OrthoDB" id="9794508at2"/>
<dbReference type="Pfam" id="PF04542">
    <property type="entry name" value="Sigma70_r2"/>
    <property type="match status" value="1"/>
</dbReference>
<dbReference type="PANTHER" id="PTHR43133:SF51">
    <property type="entry name" value="RNA POLYMERASE SIGMA FACTOR"/>
    <property type="match status" value="1"/>
</dbReference>
<dbReference type="InterPro" id="IPR039425">
    <property type="entry name" value="RNA_pol_sigma-70-like"/>
</dbReference>
<keyword evidence="4" id="KW-0804">Transcription</keyword>
<organism evidence="7 8">
    <name type="scientific">Paenibacillus solani</name>
    <dbReference type="NCBI Taxonomy" id="1705565"/>
    <lineage>
        <taxon>Bacteria</taxon>
        <taxon>Bacillati</taxon>
        <taxon>Bacillota</taxon>
        <taxon>Bacilli</taxon>
        <taxon>Bacillales</taxon>
        <taxon>Paenibacillaceae</taxon>
        <taxon>Paenibacillus</taxon>
    </lineage>
</organism>
<evidence type="ECO:0000256" key="3">
    <source>
        <dbReference type="ARBA" id="ARBA00023082"/>
    </source>
</evidence>
<dbReference type="GO" id="GO:0003677">
    <property type="term" value="F:DNA binding"/>
    <property type="evidence" value="ECO:0007669"/>
    <property type="project" value="InterPro"/>
</dbReference>
<comment type="similarity">
    <text evidence="1">Belongs to the sigma-70 factor family. ECF subfamily.</text>
</comment>
<feature type="domain" description="RNA polymerase sigma factor 70 region 4 type 2" evidence="6">
    <location>
        <begin position="101"/>
        <end position="150"/>
    </location>
</feature>
<proteinExistence type="inferred from homology"/>
<dbReference type="EMBL" id="LIUT01000001">
    <property type="protein sequence ID" value="KOR90100.1"/>
    <property type="molecule type" value="Genomic_DNA"/>
</dbReference>
<dbReference type="GO" id="GO:0006352">
    <property type="term" value="P:DNA-templated transcription initiation"/>
    <property type="evidence" value="ECO:0007669"/>
    <property type="project" value="InterPro"/>
</dbReference>
<reference evidence="8" key="1">
    <citation type="submission" date="2015-08" db="EMBL/GenBank/DDBJ databases">
        <title>Genome sequencing project for genomic taxonomy and phylogenomics of Bacillus-like bacteria.</title>
        <authorList>
            <person name="Liu B."/>
            <person name="Wang J."/>
            <person name="Zhu Y."/>
            <person name="Liu G."/>
            <person name="Chen Q."/>
            <person name="Chen Z."/>
            <person name="Lan J."/>
            <person name="Che J."/>
            <person name="Ge C."/>
            <person name="Shi H."/>
            <person name="Pan Z."/>
            <person name="Liu X."/>
        </authorList>
    </citation>
    <scope>NUCLEOTIDE SEQUENCE [LARGE SCALE GENOMIC DNA]</scope>
    <source>
        <strain evidence="8">FJAT-22460</strain>
    </source>
</reference>
<keyword evidence="2" id="KW-0805">Transcription regulation</keyword>
<sequence>MEQYGDYLLRTTVLLLRDRQAAEEAVQDTFIQAFENISQLRDADKLRSWLTRIAVNRCRMRQRTWDWRHIFPNPRMDLHVDEVAPAAEEAMIHHWREGEMTKSIQQLPYTYREVITLYYFNELGVLEIADQLQLNVNTVKARLMRGRNKLRQMIMEMGESDG</sequence>
<feature type="domain" description="RNA polymerase sigma-70 region 2" evidence="5">
    <location>
        <begin position="2"/>
        <end position="64"/>
    </location>
</feature>
<dbReference type="PATRIC" id="fig|1705565.3.peg.4790"/>
<dbReference type="Proteomes" id="UP000036932">
    <property type="component" value="Unassembled WGS sequence"/>
</dbReference>
<evidence type="ECO:0000256" key="4">
    <source>
        <dbReference type="ARBA" id="ARBA00023163"/>
    </source>
</evidence>
<dbReference type="Gene3D" id="1.10.10.10">
    <property type="entry name" value="Winged helix-like DNA-binding domain superfamily/Winged helix DNA-binding domain"/>
    <property type="match status" value="1"/>
</dbReference>
<evidence type="ECO:0000259" key="6">
    <source>
        <dbReference type="Pfam" id="PF08281"/>
    </source>
</evidence>
<comment type="caution">
    <text evidence="7">The sequence shown here is derived from an EMBL/GenBank/DDBJ whole genome shotgun (WGS) entry which is preliminary data.</text>
</comment>
<evidence type="ECO:0000313" key="8">
    <source>
        <dbReference type="Proteomes" id="UP000036932"/>
    </source>
</evidence>
<dbReference type="Pfam" id="PF08281">
    <property type="entry name" value="Sigma70_r4_2"/>
    <property type="match status" value="1"/>
</dbReference>
<dbReference type="AlphaFoldDB" id="A0A0M1P705"/>
<evidence type="ECO:0000313" key="7">
    <source>
        <dbReference type="EMBL" id="KOR90100.1"/>
    </source>
</evidence>
<dbReference type="InterPro" id="IPR014284">
    <property type="entry name" value="RNA_pol_sigma-70_dom"/>
</dbReference>
<keyword evidence="3" id="KW-0731">Sigma factor</keyword>
<evidence type="ECO:0000256" key="1">
    <source>
        <dbReference type="ARBA" id="ARBA00010641"/>
    </source>
</evidence>
<dbReference type="PANTHER" id="PTHR43133">
    <property type="entry name" value="RNA POLYMERASE ECF-TYPE SIGMA FACTO"/>
    <property type="match status" value="1"/>
</dbReference>
<dbReference type="InterPro" id="IPR007627">
    <property type="entry name" value="RNA_pol_sigma70_r2"/>
</dbReference>
<dbReference type="CDD" id="cd06171">
    <property type="entry name" value="Sigma70_r4"/>
    <property type="match status" value="1"/>
</dbReference>
<name>A0A0M1P705_9BACL</name>
<keyword evidence="8" id="KW-1185">Reference proteome</keyword>
<dbReference type="InterPro" id="IPR036388">
    <property type="entry name" value="WH-like_DNA-bd_sf"/>
</dbReference>
<dbReference type="InterPro" id="IPR013325">
    <property type="entry name" value="RNA_pol_sigma_r2"/>
</dbReference>
<dbReference type="Gene3D" id="1.10.1740.10">
    <property type="match status" value="1"/>
</dbReference>
<accession>A0A0M1P705</accession>
<dbReference type="SUPFAM" id="SSF88659">
    <property type="entry name" value="Sigma3 and sigma4 domains of RNA polymerase sigma factors"/>
    <property type="match status" value="1"/>
</dbReference>
<evidence type="ECO:0000259" key="5">
    <source>
        <dbReference type="Pfam" id="PF04542"/>
    </source>
</evidence>
<evidence type="ECO:0000256" key="2">
    <source>
        <dbReference type="ARBA" id="ARBA00023015"/>
    </source>
</evidence>
<dbReference type="InterPro" id="IPR013249">
    <property type="entry name" value="RNA_pol_sigma70_r4_t2"/>
</dbReference>